<dbReference type="PROSITE" id="PS00330">
    <property type="entry name" value="HEMOLYSIN_CALCIUM"/>
    <property type="match status" value="4"/>
</dbReference>
<dbReference type="InterPro" id="IPR018511">
    <property type="entry name" value="Hemolysin-typ_Ca-bd_CS"/>
</dbReference>
<dbReference type="Proteomes" id="UP000001027">
    <property type="component" value="Chromosome"/>
</dbReference>
<dbReference type="PRINTS" id="PR00313">
    <property type="entry name" value="CABNDNGRPT"/>
</dbReference>
<dbReference type="NCBIfam" id="NF012211">
    <property type="entry name" value="tand_rpt_95"/>
    <property type="match status" value="9"/>
</dbReference>
<feature type="domain" description="Cadherin" evidence="3">
    <location>
        <begin position="1077"/>
        <end position="1166"/>
    </location>
</feature>
<feature type="domain" description="Cadherin" evidence="3">
    <location>
        <begin position="858"/>
        <end position="951"/>
    </location>
</feature>
<dbReference type="eggNOG" id="COG2304">
    <property type="taxonomic scope" value="Bacteria"/>
</dbReference>
<dbReference type="InterPro" id="IPR001343">
    <property type="entry name" value="Hemolysn_Ca-bd"/>
</dbReference>
<feature type="domain" description="Cadherin" evidence="3">
    <location>
        <begin position="639"/>
        <end position="732"/>
    </location>
</feature>
<dbReference type="PROSITE" id="PS50268">
    <property type="entry name" value="CADHERIN_2"/>
    <property type="match status" value="9"/>
</dbReference>
<dbReference type="eggNOG" id="COG3055">
    <property type="taxonomic scope" value="Bacteria"/>
</dbReference>
<dbReference type="SUPFAM" id="SSF51120">
    <property type="entry name" value="beta-Roll"/>
    <property type="match status" value="1"/>
</dbReference>
<dbReference type="SUPFAM" id="SSF53300">
    <property type="entry name" value="vWA-like"/>
    <property type="match status" value="1"/>
</dbReference>
<dbReference type="InterPro" id="IPR015919">
    <property type="entry name" value="Cadherin-like_sf"/>
</dbReference>
<dbReference type="KEGG" id="bbr:BB1186"/>
<dbReference type="InterPro" id="IPR011049">
    <property type="entry name" value="Serralysin-like_metalloprot_C"/>
</dbReference>
<feature type="region of interest" description="Disordered" evidence="1">
    <location>
        <begin position="159"/>
        <end position="182"/>
    </location>
</feature>
<dbReference type="PROSITE" id="PS50234">
    <property type="entry name" value="VWFA"/>
    <property type="match status" value="1"/>
</dbReference>
<dbReference type="Pfam" id="PF05345">
    <property type="entry name" value="He_PIG"/>
    <property type="match status" value="8"/>
</dbReference>
<feature type="domain" description="Cadherin" evidence="3">
    <location>
        <begin position="1734"/>
        <end position="1827"/>
    </location>
</feature>
<dbReference type="InterPro" id="IPR036465">
    <property type="entry name" value="vWFA_dom_sf"/>
</dbReference>
<feature type="domain" description="Cadherin" evidence="3">
    <location>
        <begin position="1953"/>
        <end position="2044"/>
    </location>
</feature>
<feature type="domain" description="Cadherin" evidence="3">
    <location>
        <begin position="1296"/>
        <end position="1389"/>
    </location>
</feature>
<dbReference type="GO" id="GO:0005509">
    <property type="term" value="F:calcium ion binding"/>
    <property type="evidence" value="ECO:0007669"/>
    <property type="project" value="InterPro"/>
</dbReference>
<name>A0A0H3LIZ4_BORBR</name>
<dbReference type="InterPro" id="IPR047777">
    <property type="entry name" value="LapA-like_RM"/>
</dbReference>
<dbReference type="NCBIfam" id="TIGR01965">
    <property type="entry name" value="VCBS_repeat"/>
    <property type="match status" value="10"/>
</dbReference>
<dbReference type="InterPro" id="IPR013783">
    <property type="entry name" value="Ig-like_fold"/>
</dbReference>
<dbReference type="CDD" id="cd00198">
    <property type="entry name" value="vWFA"/>
    <property type="match status" value="1"/>
</dbReference>
<dbReference type="Pfam" id="PF00353">
    <property type="entry name" value="HemolysinCabind"/>
    <property type="match status" value="4"/>
</dbReference>
<dbReference type="SUPFAM" id="SSF49313">
    <property type="entry name" value="Cadherin-like"/>
    <property type="match status" value="8"/>
</dbReference>
<evidence type="ECO:0000313" key="5">
    <source>
        <dbReference type="Proteomes" id="UP000001027"/>
    </source>
</evidence>
<dbReference type="EMBL" id="BX640440">
    <property type="protein sequence ID" value="CAE31684.1"/>
    <property type="molecule type" value="Genomic_DNA"/>
</dbReference>
<reference evidence="4 5" key="1">
    <citation type="journal article" date="2003" name="Nat. Genet.">
        <title>Comparative analysis of the genome sequences of Bordetella pertussis, Bordetella parapertussis and Bordetella bronchiseptica.</title>
        <authorList>
            <person name="Parkhill J."/>
            <person name="Sebaihia M."/>
            <person name="Preston A."/>
            <person name="Murphy L.D."/>
            <person name="Thomson N.R."/>
            <person name="Harris D.E."/>
            <person name="Holden M.T.G."/>
            <person name="Churcher C.M."/>
            <person name="Bentley S.D."/>
            <person name="Mungall K.L."/>
            <person name="Cerdeno-Tarraga A.-M."/>
            <person name="Temple L."/>
            <person name="James K.D."/>
            <person name="Harris B."/>
            <person name="Quail M.A."/>
            <person name="Achtman M."/>
            <person name="Atkin R."/>
            <person name="Baker S."/>
            <person name="Basham D."/>
            <person name="Bason N."/>
            <person name="Cherevach I."/>
            <person name="Chillingworth T."/>
            <person name="Collins M."/>
            <person name="Cronin A."/>
            <person name="Davis P."/>
            <person name="Doggett J."/>
            <person name="Feltwell T."/>
            <person name="Goble A."/>
            <person name="Hamlin N."/>
            <person name="Hauser H."/>
            <person name="Holroyd S."/>
            <person name="Jagels K."/>
            <person name="Leather S."/>
            <person name="Moule S."/>
            <person name="Norberczak H."/>
            <person name="O'Neil S."/>
            <person name="Ormond D."/>
            <person name="Price C."/>
            <person name="Rabbinowitsch E."/>
            <person name="Rutter S."/>
            <person name="Sanders M."/>
            <person name="Saunders D."/>
            <person name="Seeger K."/>
            <person name="Sharp S."/>
            <person name="Simmonds M."/>
            <person name="Skelton J."/>
            <person name="Squares R."/>
            <person name="Squares S."/>
            <person name="Stevens K."/>
            <person name="Unwin L."/>
            <person name="Whitehead S."/>
            <person name="Barrell B.G."/>
            <person name="Maskell D.J."/>
        </authorList>
    </citation>
    <scope>NUCLEOTIDE SEQUENCE [LARGE SCALE GENOMIC DNA]</scope>
    <source>
        <strain evidence="4 5">ATCC BAA-588 / NCTC 13252 / RB50</strain>
    </source>
</reference>
<dbReference type="Pfam" id="PF17963">
    <property type="entry name" value="Big_9"/>
    <property type="match status" value="10"/>
</dbReference>
<dbReference type="eggNOG" id="COG2931">
    <property type="taxonomic scope" value="Bacteria"/>
</dbReference>
<dbReference type="Gene3D" id="3.40.50.410">
    <property type="entry name" value="von Willebrand factor, type A domain"/>
    <property type="match status" value="1"/>
</dbReference>
<feature type="domain" description="VWFA" evidence="2">
    <location>
        <begin position="2728"/>
        <end position="2893"/>
    </location>
</feature>
<feature type="domain" description="Cadherin" evidence="3">
    <location>
        <begin position="190"/>
        <end position="292"/>
    </location>
</feature>
<organism evidence="4 5">
    <name type="scientific">Bordetella bronchiseptica (strain ATCC BAA-588 / NCTC 13252 / RB50)</name>
    <name type="common">Alcaligenes bronchisepticus</name>
    <dbReference type="NCBI Taxonomy" id="257310"/>
    <lineage>
        <taxon>Bacteria</taxon>
        <taxon>Pseudomonadati</taxon>
        <taxon>Pseudomonadota</taxon>
        <taxon>Betaproteobacteria</taxon>
        <taxon>Burkholderiales</taxon>
        <taxon>Alcaligenaceae</taxon>
        <taxon>Bordetella</taxon>
    </lineage>
</organism>
<dbReference type="InterPro" id="IPR002035">
    <property type="entry name" value="VWF_A"/>
</dbReference>
<dbReference type="SMART" id="SM00736">
    <property type="entry name" value="CADG"/>
    <property type="match status" value="8"/>
</dbReference>
<dbReference type="Pfam" id="PF13519">
    <property type="entry name" value="VWA_2"/>
    <property type="match status" value="1"/>
</dbReference>
<dbReference type="GO" id="GO:0016020">
    <property type="term" value="C:membrane"/>
    <property type="evidence" value="ECO:0007669"/>
    <property type="project" value="InterPro"/>
</dbReference>
<evidence type="ECO:0000259" key="3">
    <source>
        <dbReference type="PROSITE" id="PS50268"/>
    </source>
</evidence>
<dbReference type="Gene3D" id="2.60.40.10">
    <property type="entry name" value="Immunoglobulins"/>
    <property type="match status" value="8"/>
</dbReference>
<dbReference type="InterPro" id="IPR002126">
    <property type="entry name" value="Cadherin-like_dom"/>
</dbReference>
<protein>
    <submittedName>
        <fullName evidence="4">Hemolysin</fullName>
    </submittedName>
</protein>
<evidence type="ECO:0000256" key="1">
    <source>
        <dbReference type="SAM" id="MobiDB-lite"/>
    </source>
</evidence>
<dbReference type="GO" id="GO:0007156">
    <property type="term" value="P:homophilic cell adhesion via plasma membrane adhesion molecules"/>
    <property type="evidence" value="ECO:0007669"/>
    <property type="project" value="InterPro"/>
</dbReference>
<dbReference type="HOGENOM" id="CLU_000442_0_0_4"/>
<accession>A0A0H3LIZ4</accession>
<proteinExistence type="predicted"/>
<dbReference type="RefSeq" id="WP_010926070.1">
    <property type="nucleotide sequence ID" value="NC_002927.3"/>
</dbReference>
<gene>
    <name evidence="4" type="ordered locus">BB1186</name>
</gene>
<sequence length="3346" mass="340272">MANSSPAVVTAVTGRAWIRNSDGSLTELHEGSKVPQGSDIVTASGSTVALQVDGGMPLVIGEGREVAVTPDLNGGGGDASEAAVALPTTTDSERLLAALQDGRDPFDELDPTAAVIGGSGDSAGSSFVRLAKILESTTPMDLAYPNPGRGEDGVRTFLGGATAGADDEAAPAPANQAPNALDDLGQTRQGQALRGNLMLNDSDPDGDPLTVVSVNGRPMTSGGLTLPGSGGGTFTVQPDGSYTFVPGNEHQSLGEGQTTTTTITYTITDPSGATSTATLTVTVTGTNDAPTLTPGVTLGDQANDDGEAIAPVDISGQFQDIDKGDTLTFTANGLPPGLTLDPATGIISGTLDNSASQGGNNGVYTVTITATDSGGKSVSQTFEWDVTNPAPTAVADAGATDEDTTLTVTDPAQGVLKNDTDPDNDDLHVSAVNGQPGNVGAAIAGDNGGTFTLNADGTYTFNPGPDFQNLAKDATAETSITYTVSDGEGGTSSATLTITVTGTNDAPTLTPNVTLDDQANNDGEAITPVDISGQFEDVDNGDTLTFTADGLPPGLTLDPATGIISGTLDNSASQGGANNDGIYTVEITATDANGASVSQTFEWDVNNPAPTAVADTGTTDEDTTLTVTDPAQGVLKNDTDPDNDDLHVSAVNGQPGNVGAAIAGDNGGTFTLNADGTYTFNPGPDFQNLAKDATAETSITYTVSDGEGGTSSATLTITVTGTNDAPTLTPNVTLDDQANNDGEAITPVDISGQFEDVDNGDTLTFTADGLPPGLTLDPATGIISGTLDNSASQGGANNDGVYTVEITATDANGASVSQTFEWDVNNPGPTAVADTGTTDEDTTLTVTDPAQGVLKNDTDPDNDDLHVSAVNGQPGNVGAAIAGDNGGTFTLNADGTYTFNPGPDFQNLAKDATAETSITYTVSDGEGGTSSATLTVTVTGTNDAPTLTPNVTLDDQANNDGEAITPVDISGQFEDVDNGDTLTFTADGLPPGLTLDPATGIISGTLDNSASQGGANNDGVYTVEITATDANGASVSQTFEWDVTNPGPTAVADTGTTDEDTTLTVTDPAQGVLRNDTDPDNDDLHVSAVNGQPGNVGAAIAGDNGGTFTLNADGTYTFNPGADFKDLPEGTSVETSITYTVSDGEGGTSSATLTITVAGGNDAPILTPGVTLDDQANDDGEAITPVDISGQFTDPDTGDTLTFTADGLPPGLTLDPATGIISGTLDNSASQGGANNDGVYTVEITATDAGGKSVSQTFEWDVNNPGPTAVADTGTTDEDTTLTVTDPAQGVLRNDTDPDNDDLHVSAVNGQPGNVGAAIAGDNGGTFTLNADGTYTFNPGPDFQNLAKDATAETSITYTVSDGEGGTSSATLTITVTGTNDAPTLTPNVTLDDQANNDGEAITPVDISGQFEDVDNGDTLTFTADGLPPGLTLDPATGIISGTLDNSASQGGANNDGVYTVEITATDANGASVSQTFEWDVNNPAPTAVADTGTTDEDTTLTVTDPAQGVLKNDTDPDNDDLHVSAVNGQPGNVGAAIAGDNGGTFTLNADGTYTFNPGPDFQNLAKDATAETSITYTVSDGEGGTSSATLTVTVTGTNDAPTLTPNVTLDDQANNDGEAITPVDISGQFEDVDNGDTLTFTADGLPPGLTLDPATGIISGTLDNSASQGGANNDGVYTVEITATDANGASVSQTFEWDVNNPGPTAVADTGTTDEDTTLTVTDPAQGVLKNDTDPDNDDLHVSAVNGQPANVGAAIAGDNGGTFTLNADGTYTFNPGPDFQNLAKDATAETSITYTVSDGEGGTSSATLTITVTGTNDAPTLTPNVTLDDQANNDGEAITPVDISGQFEDVDNGDTLTFTADGLPPGLTLDPATGIISGTLDNSASQGGANNDGVYTVEITATDANGASVSQTFEWDVNNPAPTAVADTGTTDEDTTLTVTDPAQGVLRNDTDPDNDDLHVSAVNGQPGNVGVAIAGDNGGTFTLNADGTYSFNPGPDFQNLAQGDSVETSISYTVSDGEGGTSTTTLTVTVTGVNDTGAISVNLGADDGKVYEAGLDNPADDSETTGGTITVSASDGISSVTIGGQTFTVAQLSGDLSSLPAINTTEGTLTITGYTPSADGKSADITFSYTLNEAQTHSQPGNDTITDNIGVTVTGNGDSETSSSFNITIVDDVPTFQTVTDTVLANEAGQTQTGTLEFESGADGVGSLNITGITGLPNDWTTSAMNNASVNIFSPDGTHVFTVTLNTDGTYTVDQLATRPGTTESVNMGSQITNSPQASYDFGIASVTVLHSNQQVQFNGKGSNVPNVSHEFGIGNTWFEGGESFQMTFESPMLNFNFGIATVNNPGSVKVTLFDGVNTLTLTVPVNAGDTSLSITQDQIQAAAAAAVPPISFGEFSTATLEGVGGLKVSLTTLSYTNSVPADDMDFTVHVTGTDGDGDPAQTEFDVTSGAEAAVVDAFNRVMEDSGDTVGGSVMLSTALAVVSVSVNGTDVTNATAGNPVTFHTGKGTLVVTGYDPQTGALSYTYTEKGQAHNHGNGKNSVHDDFTVTVTDSDGQERSGDLVIQILDSVPTAHADLDNVTEGVTQNVSAADGVLANDTSADGWHHAGAIVGVAAGDTGAISHGKVGQAIDGLYGKLTLNADGSYSYKANASGQGALPGDGQDVFTYTVRDADGDLTSTTLTINIDQFVAGSNDNNTITGGAGNDVMLGDQGGIKQNVTAGTSYNIALVLDLSDSMNDKWGSGSNKPTRLQTAKDALKALLENQLAVHDGEINVSLITFNGSSSALKKSITGLTPENVDEMVDILMGLKASSTTPYGAAFDRTTQWFEGQPTVDSEGKPYKNLTFFLTDGEPSTEWSYNRDNEFAELAAISDVHGIGIGSGVSTSTLNKYDNTGGYYTGGQETHVNFSGNSNANNVNTWDKDGTGTVTKNDNAMRITDTTADGQAFKVTMNPDHRMNVTSAGGASFSFALSMGNKNPADKFEWVLMKWDGTQWNEVERGTDASTRTGIHGPGQYGFQFIVNDNSGGGQFYATVDTIRSYTSGRTGNSQTVLDPSDLESALIGGSQSTELAPVGNDKLYGGDGNDILFGDAINTDNLPWGVAGNPAKPADLPNGSGLEALKDFLFLKNGVQPTDADLHKYISENHALFDVDGDTRGGNDELHGGAGNDILYGQGGNDKLYGGDGDDILYGGAGTDELRGGAGSDELHGGEGKDLLIGGQGDDILYGGDGSDTFKWELNDQGVVGAPARDTIKDFSNADIADGGDVLDLGELLQGENSGNLTQFLKFSSDGQDTVIQVNTQGHVNTQGADQTIVLENIDLTAGGTKDDAAIIQDLLSRHKLQVDQ</sequence>
<dbReference type="NCBIfam" id="NF033682">
    <property type="entry name" value="retention_LapA"/>
    <property type="match status" value="1"/>
</dbReference>
<dbReference type="InterPro" id="IPR019960">
    <property type="entry name" value="T1SS_VCA0849"/>
</dbReference>
<dbReference type="NCBIfam" id="TIGR03661">
    <property type="entry name" value="T1SS_VCA0849"/>
    <property type="match status" value="1"/>
</dbReference>
<dbReference type="InterPro" id="IPR006644">
    <property type="entry name" value="Cadg"/>
</dbReference>
<evidence type="ECO:0000313" key="4">
    <source>
        <dbReference type="EMBL" id="CAE31684.1"/>
    </source>
</evidence>
<feature type="domain" description="Cadherin" evidence="3">
    <location>
        <begin position="420"/>
        <end position="513"/>
    </location>
</feature>
<dbReference type="InterPro" id="IPR010221">
    <property type="entry name" value="VCBS_dom"/>
</dbReference>
<feature type="domain" description="Cadherin" evidence="3">
    <location>
        <begin position="1515"/>
        <end position="1608"/>
    </location>
</feature>
<dbReference type="SMART" id="SM00327">
    <property type="entry name" value="VWA"/>
    <property type="match status" value="1"/>
</dbReference>
<evidence type="ECO:0000259" key="2">
    <source>
        <dbReference type="PROSITE" id="PS50234"/>
    </source>
</evidence>